<dbReference type="Gene3D" id="3.10.290.10">
    <property type="entry name" value="RNA-binding S4 domain"/>
    <property type="match status" value="1"/>
</dbReference>
<dbReference type="SUPFAM" id="SSF55120">
    <property type="entry name" value="Pseudouridine synthase"/>
    <property type="match status" value="1"/>
</dbReference>
<evidence type="ECO:0000256" key="2">
    <source>
        <dbReference type="ARBA" id="ARBA00008348"/>
    </source>
</evidence>
<evidence type="ECO:0000256" key="5">
    <source>
        <dbReference type="PROSITE-ProRule" id="PRU00182"/>
    </source>
</evidence>
<dbReference type="InterPro" id="IPR036986">
    <property type="entry name" value="S4_RNA-bd_sf"/>
</dbReference>
<dbReference type="PANTHER" id="PTHR47683">
    <property type="entry name" value="PSEUDOURIDINE SYNTHASE FAMILY PROTEIN-RELATED"/>
    <property type="match status" value="1"/>
</dbReference>
<dbReference type="InterPro" id="IPR050343">
    <property type="entry name" value="RsuA_PseudoU_synthase"/>
</dbReference>
<dbReference type="GO" id="GO:0120159">
    <property type="term" value="F:rRNA pseudouridine synthase activity"/>
    <property type="evidence" value="ECO:0007669"/>
    <property type="project" value="UniProtKB-ARBA"/>
</dbReference>
<evidence type="ECO:0000256" key="6">
    <source>
        <dbReference type="RuleBase" id="RU003887"/>
    </source>
</evidence>
<dbReference type="PROSITE" id="PS01149">
    <property type="entry name" value="PSI_RSU"/>
    <property type="match status" value="1"/>
</dbReference>
<evidence type="ECO:0000256" key="3">
    <source>
        <dbReference type="ARBA" id="ARBA00022884"/>
    </source>
</evidence>
<dbReference type="Gene3D" id="3.30.70.580">
    <property type="entry name" value="Pseudouridine synthase I, catalytic domain, N-terminal subdomain"/>
    <property type="match status" value="1"/>
</dbReference>
<protein>
    <recommendedName>
        <fullName evidence="6">Pseudouridine synthase</fullName>
        <ecNumber evidence="6">5.4.99.-</ecNumber>
    </recommendedName>
</protein>
<evidence type="ECO:0000256" key="1">
    <source>
        <dbReference type="ARBA" id="ARBA00000073"/>
    </source>
</evidence>
<dbReference type="InterPro" id="IPR018496">
    <property type="entry name" value="PsdUridine_synth_RsuA/RluB_CS"/>
</dbReference>
<gene>
    <name evidence="8" type="ORF">J0H12_01350</name>
</gene>
<dbReference type="InterPro" id="IPR000748">
    <property type="entry name" value="PsdUridine_synth_RsuA/RluB/E/F"/>
</dbReference>
<dbReference type="SMART" id="SM00363">
    <property type="entry name" value="S4"/>
    <property type="match status" value="1"/>
</dbReference>
<sequence length="231" mass="25912">MTERIAKLMARSGLCSRREAERWIESGRVQLNGTLLDSPAITVSEQDVIVVDGKPLPSKKSSCLWLYHKPKGLITSHNDPENRPTIFEALPKDLPRVISVGRLDRMTEGLLLLTNDGELARKLELPSTHLKRVYHVRVYGHLQESKLKEIAKGITFEGIHYQGADVTILKRSGLNTWLEVAIFEGKNREVRNLMTHLNVQVSRLIRVAYGPYSLGDLAVGQVKACLIKGID</sequence>
<comment type="catalytic activity">
    <reaction evidence="1">
        <text>a uridine in RNA = a pseudouridine in RNA</text>
        <dbReference type="Rhea" id="RHEA:48348"/>
        <dbReference type="Rhea" id="RHEA-COMP:12068"/>
        <dbReference type="Rhea" id="RHEA-COMP:12069"/>
        <dbReference type="ChEBI" id="CHEBI:65314"/>
        <dbReference type="ChEBI" id="CHEBI:65315"/>
    </reaction>
</comment>
<evidence type="ECO:0000259" key="7">
    <source>
        <dbReference type="SMART" id="SM00363"/>
    </source>
</evidence>
<dbReference type="GO" id="GO:0000455">
    <property type="term" value="P:enzyme-directed rRNA pseudouridine synthesis"/>
    <property type="evidence" value="ECO:0007669"/>
    <property type="project" value="UniProtKB-ARBA"/>
</dbReference>
<keyword evidence="4 6" id="KW-0413">Isomerase</keyword>
<evidence type="ECO:0000313" key="9">
    <source>
        <dbReference type="Proteomes" id="UP000664414"/>
    </source>
</evidence>
<organism evidence="8 9">
    <name type="scientific">Candidatus Paracaedimonas acanthamoebae</name>
    <dbReference type="NCBI Taxonomy" id="244581"/>
    <lineage>
        <taxon>Bacteria</taxon>
        <taxon>Pseudomonadati</taxon>
        <taxon>Pseudomonadota</taxon>
        <taxon>Alphaproteobacteria</taxon>
        <taxon>Holosporales</taxon>
        <taxon>Caedimonadaceae</taxon>
        <taxon>Candidatus Paracaedimonas</taxon>
    </lineage>
</organism>
<dbReference type="GO" id="GO:0003723">
    <property type="term" value="F:RNA binding"/>
    <property type="evidence" value="ECO:0007669"/>
    <property type="project" value="UniProtKB-KW"/>
</dbReference>
<dbReference type="NCBIfam" id="TIGR00093">
    <property type="entry name" value="pseudouridine synthase"/>
    <property type="match status" value="1"/>
</dbReference>
<dbReference type="Pfam" id="PF01479">
    <property type="entry name" value="S4"/>
    <property type="match status" value="1"/>
</dbReference>
<keyword evidence="3 5" id="KW-0694">RNA-binding</keyword>
<evidence type="ECO:0000256" key="4">
    <source>
        <dbReference type="ARBA" id="ARBA00023235"/>
    </source>
</evidence>
<proteinExistence type="inferred from homology"/>
<comment type="caution">
    <text evidence="8">The sequence shown here is derived from an EMBL/GenBank/DDBJ whole genome shotgun (WGS) entry which is preliminary data.</text>
</comment>
<dbReference type="Proteomes" id="UP000664414">
    <property type="component" value="Unassembled WGS sequence"/>
</dbReference>
<accession>A0A8J7PWN8</accession>
<dbReference type="EMBL" id="JAFKGL010000011">
    <property type="protein sequence ID" value="MBN9412558.1"/>
    <property type="molecule type" value="Genomic_DNA"/>
</dbReference>
<dbReference type="EC" id="5.4.99.-" evidence="6"/>
<reference evidence="8" key="1">
    <citation type="submission" date="2021-02" db="EMBL/GenBank/DDBJ databases">
        <title>Thiocyanate and organic carbon inputs drive convergent selection for specific autotrophic Afipia and Thiobacillus strains within complex microbiomes.</title>
        <authorList>
            <person name="Huddy R.J."/>
            <person name="Sachdeva R."/>
            <person name="Kadzinga F."/>
            <person name="Kantor R.S."/>
            <person name="Harrison S.T.L."/>
            <person name="Banfield J.F."/>
        </authorList>
    </citation>
    <scope>NUCLEOTIDE SEQUENCE</scope>
    <source>
        <strain evidence="8">SCN18_10_11_15_R4_P_38_20</strain>
    </source>
</reference>
<feature type="domain" description="RNA-binding S4" evidence="7">
    <location>
        <begin position="3"/>
        <end position="62"/>
    </location>
</feature>
<dbReference type="AlphaFoldDB" id="A0A8J7PWN8"/>
<dbReference type="Pfam" id="PF00849">
    <property type="entry name" value="PseudoU_synth_2"/>
    <property type="match status" value="1"/>
</dbReference>
<name>A0A8J7PWN8_9PROT</name>
<dbReference type="InterPro" id="IPR020103">
    <property type="entry name" value="PsdUridine_synth_cat_dom_sf"/>
</dbReference>
<dbReference type="InterPro" id="IPR020094">
    <property type="entry name" value="TruA/RsuA/RluB/E/F_N"/>
</dbReference>
<dbReference type="FunFam" id="3.10.290.10:FF:000003">
    <property type="entry name" value="Pseudouridine synthase"/>
    <property type="match status" value="1"/>
</dbReference>
<dbReference type="CDD" id="cd00165">
    <property type="entry name" value="S4"/>
    <property type="match status" value="1"/>
</dbReference>
<dbReference type="Gene3D" id="3.30.70.1560">
    <property type="entry name" value="Alpha-L RNA-binding motif"/>
    <property type="match status" value="1"/>
</dbReference>
<dbReference type="InterPro" id="IPR042092">
    <property type="entry name" value="PsdUridine_s_RsuA/RluB/E/F_cat"/>
</dbReference>
<dbReference type="InterPro" id="IPR002942">
    <property type="entry name" value="S4_RNA-bd"/>
</dbReference>
<evidence type="ECO:0000313" key="8">
    <source>
        <dbReference type="EMBL" id="MBN9412558.1"/>
    </source>
</evidence>
<dbReference type="PROSITE" id="PS50889">
    <property type="entry name" value="S4"/>
    <property type="match status" value="1"/>
</dbReference>
<comment type="similarity">
    <text evidence="2 6">Belongs to the pseudouridine synthase RsuA family.</text>
</comment>
<dbReference type="SUPFAM" id="SSF55174">
    <property type="entry name" value="Alpha-L RNA-binding motif"/>
    <property type="match status" value="1"/>
</dbReference>
<dbReference type="PANTHER" id="PTHR47683:SF3">
    <property type="entry name" value="RIBOSOMAL LARGE SUBUNIT PSEUDOURIDINE SYNTHASE B"/>
    <property type="match status" value="1"/>
</dbReference>
<dbReference type="InterPro" id="IPR006145">
    <property type="entry name" value="PsdUridine_synth_RsuA/RluA"/>
</dbReference>